<dbReference type="EMBL" id="JARVKF010000179">
    <property type="protein sequence ID" value="KAK9421423.1"/>
    <property type="molecule type" value="Genomic_DNA"/>
</dbReference>
<feature type="compositionally biased region" description="Low complexity" evidence="1">
    <location>
        <begin position="725"/>
        <end position="737"/>
    </location>
</feature>
<feature type="compositionally biased region" description="Polar residues" evidence="1">
    <location>
        <begin position="791"/>
        <end position="808"/>
    </location>
</feature>
<feature type="compositionally biased region" description="Polar residues" evidence="1">
    <location>
        <begin position="881"/>
        <end position="892"/>
    </location>
</feature>
<comment type="caution">
    <text evidence="2">The sequence shown here is derived from an EMBL/GenBank/DDBJ whole genome shotgun (WGS) entry which is preliminary data.</text>
</comment>
<feature type="compositionally biased region" description="Low complexity" evidence="1">
    <location>
        <begin position="1255"/>
        <end position="1268"/>
    </location>
</feature>
<dbReference type="Gene3D" id="1.10.20.10">
    <property type="entry name" value="Histone, subunit A"/>
    <property type="match status" value="1"/>
</dbReference>
<feature type="compositionally biased region" description="Low complexity" evidence="1">
    <location>
        <begin position="930"/>
        <end position="943"/>
    </location>
</feature>
<feature type="compositionally biased region" description="Polar residues" evidence="1">
    <location>
        <begin position="53"/>
        <end position="65"/>
    </location>
</feature>
<feature type="region of interest" description="Disordered" evidence="1">
    <location>
        <begin position="53"/>
        <end position="85"/>
    </location>
</feature>
<evidence type="ECO:0000313" key="3">
    <source>
        <dbReference type="Proteomes" id="UP001408356"/>
    </source>
</evidence>
<feature type="compositionally biased region" description="Polar residues" evidence="1">
    <location>
        <begin position="493"/>
        <end position="504"/>
    </location>
</feature>
<organism evidence="2 3">
    <name type="scientific">Seiridium unicorne</name>
    <dbReference type="NCBI Taxonomy" id="138068"/>
    <lineage>
        <taxon>Eukaryota</taxon>
        <taxon>Fungi</taxon>
        <taxon>Dikarya</taxon>
        <taxon>Ascomycota</taxon>
        <taxon>Pezizomycotina</taxon>
        <taxon>Sordariomycetes</taxon>
        <taxon>Xylariomycetidae</taxon>
        <taxon>Amphisphaeriales</taxon>
        <taxon>Sporocadaceae</taxon>
        <taxon>Seiridium</taxon>
    </lineage>
</organism>
<keyword evidence="3" id="KW-1185">Reference proteome</keyword>
<feature type="compositionally biased region" description="Basic and acidic residues" evidence="1">
    <location>
        <begin position="859"/>
        <end position="877"/>
    </location>
</feature>
<feature type="compositionally biased region" description="Polar residues" evidence="1">
    <location>
        <begin position="74"/>
        <end position="85"/>
    </location>
</feature>
<proteinExistence type="predicted"/>
<feature type="compositionally biased region" description="Polar residues" evidence="1">
    <location>
        <begin position="1141"/>
        <end position="1158"/>
    </location>
</feature>
<feature type="region of interest" description="Disordered" evidence="1">
    <location>
        <begin position="350"/>
        <end position="410"/>
    </location>
</feature>
<feature type="compositionally biased region" description="Polar residues" evidence="1">
    <location>
        <begin position="464"/>
        <end position="473"/>
    </location>
</feature>
<feature type="compositionally biased region" description="Low complexity" evidence="1">
    <location>
        <begin position="844"/>
        <end position="855"/>
    </location>
</feature>
<feature type="compositionally biased region" description="Polar residues" evidence="1">
    <location>
        <begin position="952"/>
        <end position="961"/>
    </location>
</feature>
<feature type="compositionally biased region" description="Polar residues" evidence="1">
    <location>
        <begin position="677"/>
        <end position="689"/>
    </location>
</feature>
<feature type="region of interest" description="Disordered" evidence="1">
    <location>
        <begin position="600"/>
        <end position="1050"/>
    </location>
</feature>
<feature type="compositionally biased region" description="Polar residues" evidence="1">
    <location>
        <begin position="655"/>
        <end position="666"/>
    </location>
</feature>
<dbReference type="InterPro" id="IPR009072">
    <property type="entry name" value="Histone-fold"/>
</dbReference>
<feature type="compositionally biased region" description="Polar residues" evidence="1">
    <location>
        <begin position="1291"/>
        <end position="1312"/>
    </location>
</feature>
<feature type="compositionally biased region" description="Acidic residues" evidence="1">
    <location>
        <begin position="600"/>
        <end position="611"/>
    </location>
</feature>
<gene>
    <name evidence="2" type="ORF">SUNI508_05658</name>
</gene>
<feature type="compositionally biased region" description="Polar residues" evidence="1">
    <location>
        <begin position="823"/>
        <end position="832"/>
    </location>
</feature>
<reference evidence="2 3" key="1">
    <citation type="journal article" date="2024" name="J. Plant Pathol.">
        <title>Sequence and assembly of the genome of Seiridium unicorne, isolate CBS 538.82, causal agent of cypress canker disease.</title>
        <authorList>
            <person name="Scali E."/>
            <person name="Rocca G.D."/>
            <person name="Danti R."/>
            <person name="Garbelotto M."/>
            <person name="Barberini S."/>
            <person name="Baroncelli R."/>
            <person name="Emiliani G."/>
        </authorList>
    </citation>
    <scope>NUCLEOTIDE SEQUENCE [LARGE SCALE GENOMIC DNA]</scope>
    <source>
        <strain evidence="2 3">BM-138-508</strain>
    </source>
</reference>
<protein>
    <recommendedName>
        <fullName evidence="4">Flo11</fullName>
    </recommendedName>
</protein>
<feature type="region of interest" description="Disordered" evidence="1">
    <location>
        <begin position="425"/>
        <end position="518"/>
    </location>
</feature>
<accession>A0ABR2V482</accession>
<feature type="compositionally biased region" description="Acidic residues" evidence="1">
    <location>
        <begin position="1182"/>
        <end position="1191"/>
    </location>
</feature>
<evidence type="ECO:0008006" key="4">
    <source>
        <dbReference type="Google" id="ProtNLM"/>
    </source>
</evidence>
<name>A0ABR2V482_9PEZI</name>
<feature type="compositionally biased region" description="Basic and acidic residues" evidence="1">
    <location>
        <begin position="775"/>
        <end position="787"/>
    </location>
</feature>
<feature type="region of interest" description="Disordered" evidence="1">
    <location>
        <begin position="1141"/>
        <end position="1378"/>
    </location>
</feature>
<evidence type="ECO:0000256" key="1">
    <source>
        <dbReference type="SAM" id="MobiDB-lite"/>
    </source>
</evidence>
<feature type="compositionally biased region" description="Polar residues" evidence="1">
    <location>
        <begin position="1025"/>
        <end position="1050"/>
    </location>
</feature>
<feature type="compositionally biased region" description="Acidic residues" evidence="1">
    <location>
        <begin position="427"/>
        <end position="438"/>
    </location>
</feature>
<feature type="compositionally biased region" description="Polar residues" evidence="1">
    <location>
        <begin position="613"/>
        <end position="628"/>
    </location>
</feature>
<feature type="compositionally biased region" description="Basic and acidic residues" evidence="1">
    <location>
        <begin position="381"/>
        <end position="397"/>
    </location>
</feature>
<feature type="compositionally biased region" description="Basic and acidic residues" evidence="1">
    <location>
        <begin position="918"/>
        <end position="929"/>
    </location>
</feature>
<evidence type="ECO:0000313" key="2">
    <source>
        <dbReference type="EMBL" id="KAK9421423.1"/>
    </source>
</evidence>
<dbReference type="Proteomes" id="UP001408356">
    <property type="component" value="Unassembled WGS sequence"/>
</dbReference>
<feature type="compositionally biased region" description="Basic and acidic residues" evidence="1">
    <location>
        <begin position="988"/>
        <end position="997"/>
    </location>
</feature>
<sequence length="1378" mass="147342">MIRDILDCWIVLDVATTSSKLPQSVVPPQPGSPHAGLRFALIMPPMTPTTSIDTNVSNSSYTGTLHSPRDARSRTQSISSDRPSTIAHSLMSPPLAVSPEAAFMAGSAASQIVTNDHDGHSETWYDQVGIEPSGETALVSSGALQLANNFIDQLLFNIIGVARSTALAALRPAVSEVLKPKLAKDAVNQADEELKEYLGGGEVDDLVQSHTEGNLRDWDLELVWKRTRLRCMVYSSLGDMEEEDEDYFMEQEHLNGEADDHPGSSVSPAVAIFLTSILEYMGEQVLIIAGQAAFNRLRIRYEKELKDGARLPGDVSERIVVEELDMERVALDRTLGRLWRSWKKRIRSPTEPNFGRPFPRSATHSRHGSTTADGLHSLATPKEEATAKEAIDPKEQTESEPNPSDIALPINDNDIAEIEVPGLVSYSDDEGSDADIEDDTIHQPPRPKSLMILSLPQEEPPTPRLSQPHTPIQATRRRASSLPTPAGLPYTSPAASRQGEQAVQQGKGEEAIVDDMPADTVDTAAAPSLLMVDRVVNEDGVSPLDTEGSDYLDGKATGVTTSPISMIVSGAAAFGAAAAAGVAAMAQGTAPQTVPTPMEDEEIDEFTEEPEILTSSRVSFGGRSSPSVSEPGRPPSILIARSNSVRSVRVIDVQSPRTPSAMSRSGSMDFPDMPNTRPASISREGSISTPPIAEEGASSDSLPTKAIKRNAVAMPPEEHRDARPTRNSSASSAYSSKPTPPTSAPTTTSRTAPTSAPSSNATKVTILNTPAADRSFLDLDAKPDVPEKTPVVQQSAPLPTVPEKSSSRPVPAQSAAGQRPSIDRNQSASRGSPESPKAARAKLSDSPSSSSSAKYKPMRSSEDGNSHRTHDVAKNFEELLQNDQTIQYTLTPENMRDIDASNRSLNNGSPAVHHKSRRSEDVKQAERSRSSSLKRSLSVTKSTGLSSHPPEHQSSAKTNGKLSGPVPRAPPVSMANYHARTAATAQARDARVPRESISDFADFIRSTGPAGGKAPPTRATPPPSTHNRSASGSVTQSSSIDTTRPRQGSINRARLQARDAAVSASNESSDLIDFIRRGPPNAGNNPRIPRNVAPFRTTMDSDQLQMSGAGGGKAVDAVIPDVRHSRASTAITETSLPSSINSQSALLTQSKKPAQYANNFDDEDMIPKRKQRRVRDPYAIDLSDEEEDDFDMAPKPQPKKEESLIDFLNNYEPPSSSGPPQPFITTQAPQSLPKKKPSAPNLISRLRSAGGGGTTSSSKSNSLNTNQSRLPSGQAGNGRGYSPITAPVPSGASSYSNNDRPSGMRTASNSSGGRVLMKKYEPREAASSGMGRTSDLAQFLRDSEPPPSAIAAPVAQPEGKPSSGFSRVFERRKKSSVY</sequence>
<feature type="compositionally biased region" description="Low complexity" evidence="1">
    <location>
        <begin position="744"/>
        <end position="763"/>
    </location>
</feature>